<keyword evidence="1" id="KW-0560">Oxidoreductase</keyword>
<reference evidence="3 4" key="1">
    <citation type="submission" date="2015-03" db="EMBL/GenBank/DDBJ databases">
        <title>Draft Genome Sequence of Burkholderia andropogonis type strain ICMP2807, isolated from Sorghum bicolor.</title>
        <authorList>
            <person name="Lopes-Santos L."/>
            <person name="Castro D.B."/>
            <person name="Ottoboni L.M."/>
            <person name="Park D."/>
            <person name="Weirc B.S."/>
            <person name="Destefano S.A."/>
        </authorList>
    </citation>
    <scope>NUCLEOTIDE SEQUENCE [LARGE SCALE GENOMIC DNA]</scope>
    <source>
        <strain evidence="3 4">ICMP2807</strain>
    </source>
</reference>
<comment type="caution">
    <text evidence="3">The sequence shown here is derived from an EMBL/GenBank/DDBJ whole genome shotgun (WGS) entry which is preliminary data.</text>
</comment>
<dbReference type="RefSeq" id="WP_046153273.1">
    <property type="nucleotide sequence ID" value="NZ_CADFGU010000007.1"/>
</dbReference>
<dbReference type="PANTHER" id="PTHR13847">
    <property type="entry name" value="SARCOSINE DEHYDROGENASE-RELATED"/>
    <property type="match status" value="1"/>
</dbReference>
<dbReference type="Proteomes" id="UP000033618">
    <property type="component" value="Unassembled WGS sequence"/>
</dbReference>
<dbReference type="STRING" id="28092.WM40_15055"/>
<evidence type="ECO:0000313" key="4">
    <source>
        <dbReference type="Proteomes" id="UP000033618"/>
    </source>
</evidence>
<dbReference type="GO" id="GO:0005737">
    <property type="term" value="C:cytoplasm"/>
    <property type="evidence" value="ECO:0007669"/>
    <property type="project" value="TreeGrafter"/>
</dbReference>
<dbReference type="InterPro" id="IPR036188">
    <property type="entry name" value="FAD/NAD-bd_sf"/>
</dbReference>
<evidence type="ECO:0000259" key="2">
    <source>
        <dbReference type="Pfam" id="PF01266"/>
    </source>
</evidence>
<keyword evidence="4" id="KW-1185">Reference proteome</keyword>
<feature type="domain" description="FAD dependent oxidoreductase" evidence="2">
    <location>
        <begin position="4"/>
        <end position="391"/>
    </location>
</feature>
<accession>A0A0F5JYG2</accession>
<evidence type="ECO:0000256" key="1">
    <source>
        <dbReference type="ARBA" id="ARBA00023002"/>
    </source>
</evidence>
<dbReference type="Pfam" id="PF01266">
    <property type="entry name" value="DAO"/>
    <property type="match status" value="1"/>
</dbReference>
<dbReference type="InterPro" id="IPR006076">
    <property type="entry name" value="FAD-dep_OxRdtase"/>
</dbReference>
<dbReference type="SUPFAM" id="SSF51905">
    <property type="entry name" value="FAD/NAD(P)-binding domain"/>
    <property type="match status" value="1"/>
</dbReference>
<dbReference type="Gene3D" id="3.30.9.10">
    <property type="entry name" value="D-Amino Acid Oxidase, subunit A, domain 2"/>
    <property type="match status" value="1"/>
</dbReference>
<dbReference type="EMBL" id="LAQU01000015">
    <property type="protein sequence ID" value="KKB62873.1"/>
    <property type="molecule type" value="Genomic_DNA"/>
</dbReference>
<dbReference type="PATRIC" id="fig|28092.6.peg.3555"/>
<dbReference type="GO" id="GO:0016491">
    <property type="term" value="F:oxidoreductase activity"/>
    <property type="evidence" value="ECO:0007669"/>
    <property type="project" value="UniProtKB-KW"/>
</dbReference>
<dbReference type="Gene3D" id="3.50.50.60">
    <property type="entry name" value="FAD/NAD(P)-binding domain"/>
    <property type="match status" value="2"/>
</dbReference>
<proteinExistence type="predicted"/>
<dbReference type="PANTHER" id="PTHR13847:SF289">
    <property type="entry name" value="GLYCINE OXIDASE"/>
    <property type="match status" value="1"/>
</dbReference>
<dbReference type="AlphaFoldDB" id="A0A0F5JYG2"/>
<dbReference type="OrthoDB" id="18526at2"/>
<organism evidence="3 4">
    <name type="scientific">Robbsia andropogonis</name>
    <dbReference type="NCBI Taxonomy" id="28092"/>
    <lineage>
        <taxon>Bacteria</taxon>
        <taxon>Pseudomonadati</taxon>
        <taxon>Pseudomonadota</taxon>
        <taxon>Betaproteobacteria</taxon>
        <taxon>Burkholderiales</taxon>
        <taxon>Burkholderiaceae</taxon>
        <taxon>Robbsia</taxon>
    </lineage>
</organism>
<evidence type="ECO:0000313" key="3">
    <source>
        <dbReference type="EMBL" id="KKB62873.1"/>
    </source>
</evidence>
<dbReference type="SUPFAM" id="SSF54373">
    <property type="entry name" value="FAD-linked reductases, C-terminal domain"/>
    <property type="match status" value="1"/>
</dbReference>
<gene>
    <name evidence="3" type="ORF">WM40_15055</name>
</gene>
<name>A0A0F5JYG2_9BURK</name>
<sequence>MKFDTVVLGGGMVGVATGIHLLKQGRSVAIVDRQSPGNETSFGNAGLIQREGVYPYAFPRDAATLFRYARNGSPDVRYHRNAIGRLAPFLARYWYHSEAARHAAIARSYETLIAHCVTEHRALSQAANADQFIRAGGWIKVFRSAAVQDHELQAVARWQREYGVSYEALDHVALRSLEPCLSHALLGGVLYTGSETVSDPKGLLDAYLDYFRSLGGEVIVGDASTLATGWHVATEVGPVNAASIVVALGPWSNTLAARFGYRIPFGLKRGYHMHYAAEANASLQHPVLDAENGYLLAPMRRGIRLTTGVELARDDAPRTPLQLEIVEPMARQMFPLAQRLDPEPWMGRRPCTPDMLPIIGPTRHDGLWFAFGHAHHGLTLGPVTGRLIAEMMTGKTPFVDPAPFHVRRFDT</sequence>
<protein>
    <submittedName>
        <fullName evidence="3">Amino acid dehydrogenase</fullName>
    </submittedName>
</protein>